<evidence type="ECO:0000259" key="1">
    <source>
        <dbReference type="PROSITE" id="PS50075"/>
    </source>
</evidence>
<evidence type="ECO:0000313" key="3">
    <source>
        <dbReference type="Proteomes" id="UP000548632"/>
    </source>
</evidence>
<sequence>MNSTELARDLLRSALQLGSRADRLTPDSAIAGALPEFNSLTVVGLIAGLEEQLGCEVSDEEITEDIFRTLGSFAQFIETKMA</sequence>
<dbReference type="PROSITE" id="PS50075">
    <property type="entry name" value="CARRIER"/>
    <property type="match status" value="1"/>
</dbReference>
<keyword evidence="3" id="KW-1185">Reference proteome</keyword>
<gene>
    <name evidence="2" type="ORF">HUK38_11865</name>
</gene>
<reference evidence="2 3" key="1">
    <citation type="journal article" date="2020" name="Arch. Microbiol.">
        <title>The genome sequence of the giant phototrophic gammaproteobacterium Thiospirillum jenense gives insight into its physiological properties and phylogenetic relationships.</title>
        <authorList>
            <person name="Imhoff J.F."/>
            <person name="Meyer T.E."/>
            <person name="Kyndt J.A."/>
        </authorList>
    </citation>
    <scope>NUCLEOTIDE SEQUENCE [LARGE SCALE GENOMIC DNA]</scope>
    <source>
        <strain evidence="2 3">DSM 216</strain>
    </source>
</reference>
<dbReference type="EMBL" id="JABVCQ010000029">
    <property type="protein sequence ID" value="MBB1126914.1"/>
    <property type="molecule type" value="Genomic_DNA"/>
</dbReference>
<dbReference type="InterPro" id="IPR009081">
    <property type="entry name" value="PP-bd_ACP"/>
</dbReference>
<dbReference type="Proteomes" id="UP000548632">
    <property type="component" value="Unassembled WGS sequence"/>
</dbReference>
<accession>A0A839HEL4</accession>
<dbReference type="Pfam" id="PF00550">
    <property type="entry name" value="PP-binding"/>
    <property type="match status" value="1"/>
</dbReference>
<dbReference type="AlphaFoldDB" id="A0A839HEL4"/>
<evidence type="ECO:0000313" key="2">
    <source>
        <dbReference type="EMBL" id="MBB1126914.1"/>
    </source>
</evidence>
<proteinExistence type="predicted"/>
<dbReference type="RefSeq" id="WP_182584542.1">
    <property type="nucleotide sequence ID" value="NZ_JABVCQ010000029.1"/>
</dbReference>
<feature type="domain" description="Carrier" evidence="1">
    <location>
        <begin position="1"/>
        <end position="81"/>
    </location>
</feature>
<dbReference type="Gene3D" id="1.10.1200.10">
    <property type="entry name" value="ACP-like"/>
    <property type="match status" value="1"/>
</dbReference>
<dbReference type="InterPro" id="IPR036736">
    <property type="entry name" value="ACP-like_sf"/>
</dbReference>
<name>A0A839HEL4_9GAMM</name>
<dbReference type="SUPFAM" id="SSF47336">
    <property type="entry name" value="ACP-like"/>
    <property type="match status" value="1"/>
</dbReference>
<organism evidence="2 3">
    <name type="scientific">Thiospirillum jenense</name>
    <dbReference type="NCBI Taxonomy" id="1653858"/>
    <lineage>
        <taxon>Bacteria</taxon>
        <taxon>Pseudomonadati</taxon>
        <taxon>Pseudomonadota</taxon>
        <taxon>Gammaproteobacteria</taxon>
        <taxon>Chromatiales</taxon>
        <taxon>Chromatiaceae</taxon>
        <taxon>Thiospirillum</taxon>
    </lineage>
</organism>
<protein>
    <submittedName>
        <fullName evidence="2">Acyl carrier protein</fullName>
    </submittedName>
</protein>
<comment type="caution">
    <text evidence="2">The sequence shown here is derived from an EMBL/GenBank/DDBJ whole genome shotgun (WGS) entry which is preliminary data.</text>
</comment>